<dbReference type="SUPFAM" id="SSF56112">
    <property type="entry name" value="Protein kinase-like (PK-like)"/>
    <property type="match status" value="1"/>
</dbReference>
<dbReference type="OMA" id="LINEAWS"/>
<protein>
    <recommendedName>
        <fullName evidence="1">Protein kinase domain-containing protein</fullName>
    </recommendedName>
</protein>
<evidence type="ECO:0000313" key="3">
    <source>
        <dbReference type="Proteomes" id="UP000002059"/>
    </source>
</evidence>
<dbReference type="Gene3D" id="1.10.510.10">
    <property type="entry name" value="Transferase(Phosphotransferase) domain 1"/>
    <property type="match status" value="1"/>
</dbReference>
<dbReference type="HOGENOM" id="CLU_826674_0_0_1"/>
<sequence>MQFTIQSIRAGVTAPFVLSRTVSFLTSGQVLTGAKWNYRLIDALEGDGTTNLKLSKPKSYQNMVSLMFLNAAPNDQHAKENLKRERENYLLPSIASGAFFGKMYDAIGDPTSIGNSGGGGISYAAFEWLETTLADVEYRPGNRKYAMAKAIIKTVLGSCIILANEELGWHSLMRSDYKPANILLSDIDTNDISVKVGDLGLVFRSGSRCSAQPYAMRAPEVWQGQPCTQPSQVWALAAMLLCWMKPGILGTWGCPTPMIRESWCIAKLMRLFPSWTVPPLDNDVRQCEFNLAKALIDDPPPALEQISVLEDELRKVDMPIELMNLVHFMLIVNPDERSSAIHVLASNEFLALEKAVGSTK</sequence>
<dbReference type="EMBL" id="KN294012">
    <property type="protein sequence ID" value="EEH36494.2"/>
    <property type="molecule type" value="Genomic_DNA"/>
</dbReference>
<dbReference type="SMART" id="SM00220">
    <property type="entry name" value="S_TKc"/>
    <property type="match status" value="1"/>
</dbReference>
<dbReference type="OrthoDB" id="4184546at2759"/>
<evidence type="ECO:0000259" key="1">
    <source>
        <dbReference type="PROSITE" id="PS50011"/>
    </source>
</evidence>
<name>C1H8B6_PARBA</name>
<organism evidence="2 3">
    <name type="scientific">Paracoccidioides lutzii (strain ATCC MYA-826 / Pb01)</name>
    <name type="common">Paracoccidioides brasiliensis</name>
    <dbReference type="NCBI Taxonomy" id="502779"/>
    <lineage>
        <taxon>Eukaryota</taxon>
        <taxon>Fungi</taxon>
        <taxon>Dikarya</taxon>
        <taxon>Ascomycota</taxon>
        <taxon>Pezizomycotina</taxon>
        <taxon>Eurotiomycetes</taxon>
        <taxon>Eurotiomycetidae</taxon>
        <taxon>Onygenales</taxon>
        <taxon>Ajellomycetaceae</taxon>
        <taxon>Paracoccidioides</taxon>
    </lineage>
</organism>
<keyword evidence="3" id="KW-1185">Reference proteome</keyword>
<feature type="domain" description="Protein kinase" evidence="1">
    <location>
        <begin position="16"/>
        <end position="350"/>
    </location>
</feature>
<gene>
    <name evidence="2" type="ORF">PAAG_06912</name>
</gene>
<dbReference type="GO" id="GO:0005524">
    <property type="term" value="F:ATP binding"/>
    <property type="evidence" value="ECO:0007669"/>
    <property type="project" value="InterPro"/>
</dbReference>
<dbReference type="AlphaFoldDB" id="C1H8B6"/>
<reference evidence="2 3" key="1">
    <citation type="journal article" date="2011" name="PLoS Genet.">
        <title>Comparative genomic analysis of human fungal pathogens causing paracoccidioidomycosis.</title>
        <authorList>
            <person name="Desjardins C.A."/>
            <person name="Champion M.D."/>
            <person name="Holder J.W."/>
            <person name="Muszewska A."/>
            <person name="Goldberg J."/>
            <person name="Bailao A.M."/>
            <person name="Brigido M.M."/>
            <person name="Ferreira M.E."/>
            <person name="Garcia A.M."/>
            <person name="Grynberg M."/>
            <person name="Gujja S."/>
            <person name="Heiman D.I."/>
            <person name="Henn M.R."/>
            <person name="Kodira C.D."/>
            <person name="Leon-Narvaez H."/>
            <person name="Longo L.V."/>
            <person name="Ma L.J."/>
            <person name="Malavazi I."/>
            <person name="Matsuo A.L."/>
            <person name="Morais F.V."/>
            <person name="Pereira M."/>
            <person name="Rodriguez-Brito S."/>
            <person name="Sakthikumar S."/>
            <person name="Salem-Izacc S.M."/>
            <person name="Sykes S.M."/>
            <person name="Teixeira M.M."/>
            <person name="Vallejo M.C."/>
            <person name="Walter M.E."/>
            <person name="Yandava C."/>
            <person name="Young S."/>
            <person name="Zeng Q."/>
            <person name="Zucker J."/>
            <person name="Felipe M.S."/>
            <person name="Goldman G.H."/>
            <person name="Haas B.J."/>
            <person name="McEwen J.G."/>
            <person name="Nino-Vega G."/>
            <person name="Puccia R."/>
            <person name="San-Blas G."/>
            <person name="Soares C.M."/>
            <person name="Birren B.W."/>
            <person name="Cuomo C.A."/>
        </authorList>
    </citation>
    <scope>NUCLEOTIDE SEQUENCE [LARGE SCALE GENOMIC DNA]</scope>
    <source>
        <strain evidence="3">ATCC MYA-826 / Pb01</strain>
    </source>
</reference>
<dbReference type="Proteomes" id="UP000002059">
    <property type="component" value="Partially assembled WGS sequence"/>
</dbReference>
<dbReference type="RefSeq" id="XP_015700489.1">
    <property type="nucleotide sequence ID" value="XM_015846054.1"/>
</dbReference>
<dbReference type="VEuPathDB" id="FungiDB:PAAG_06912"/>
<dbReference type="PROSITE" id="PS50011">
    <property type="entry name" value="PROTEIN_KINASE_DOM"/>
    <property type="match status" value="1"/>
</dbReference>
<dbReference type="InterPro" id="IPR011009">
    <property type="entry name" value="Kinase-like_dom_sf"/>
</dbReference>
<accession>C1H8B6</accession>
<dbReference type="GO" id="GO:0004672">
    <property type="term" value="F:protein kinase activity"/>
    <property type="evidence" value="ECO:0007669"/>
    <property type="project" value="InterPro"/>
</dbReference>
<dbReference type="KEGG" id="pbl:PAAG_06912"/>
<dbReference type="GeneID" id="9094272"/>
<proteinExistence type="predicted"/>
<dbReference type="InterPro" id="IPR000719">
    <property type="entry name" value="Prot_kinase_dom"/>
</dbReference>
<evidence type="ECO:0000313" key="2">
    <source>
        <dbReference type="EMBL" id="EEH36494.2"/>
    </source>
</evidence>